<dbReference type="Pfam" id="PF03061">
    <property type="entry name" value="4HBT"/>
    <property type="match status" value="1"/>
</dbReference>
<evidence type="ECO:0000256" key="6">
    <source>
        <dbReference type="ARBA" id="ARBA00040062"/>
    </source>
</evidence>
<dbReference type="PANTHER" id="PTHR43240">
    <property type="entry name" value="1,4-DIHYDROXY-2-NAPHTHOYL-COA THIOESTERASE 1"/>
    <property type="match status" value="1"/>
</dbReference>
<evidence type="ECO:0000256" key="7">
    <source>
        <dbReference type="ARBA" id="ARBA00048062"/>
    </source>
</evidence>
<evidence type="ECO:0000259" key="8">
    <source>
        <dbReference type="Pfam" id="PF03061"/>
    </source>
</evidence>
<keyword evidence="10" id="KW-1185">Reference proteome</keyword>
<dbReference type="CDD" id="cd03443">
    <property type="entry name" value="PaaI_thioesterase"/>
    <property type="match status" value="1"/>
</dbReference>
<dbReference type="InterPro" id="IPR006683">
    <property type="entry name" value="Thioestr_dom"/>
</dbReference>
<sequence length="154" mass="16805">MPEHTPRFAGWENKVRESFGKQAAMKSLGVEIKQLAPGKVTLSMPFDRRFTQQHGFLHAGVVTAALDSSCGYAAHSLMDEHAAVLSVEFKTNLLAPARGDHFLFEAEVVKSGRTITVAEATAYGLHNDAPNEKKPIATMTATLMAVRDRPDVIE</sequence>
<feature type="domain" description="Thioesterase" evidence="8">
    <location>
        <begin position="54"/>
        <end position="123"/>
    </location>
</feature>
<dbReference type="SUPFAM" id="SSF54637">
    <property type="entry name" value="Thioesterase/thiol ester dehydrase-isomerase"/>
    <property type="match status" value="1"/>
</dbReference>
<dbReference type="STRING" id="870908.SAMN04488044_2975"/>
<dbReference type="InterPro" id="IPR029069">
    <property type="entry name" value="HotDog_dom_sf"/>
</dbReference>
<evidence type="ECO:0000256" key="1">
    <source>
        <dbReference type="ARBA" id="ARBA00022801"/>
    </source>
</evidence>
<dbReference type="InterPro" id="IPR003736">
    <property type="entry name" value="PAAI_dom"/>
</dbReference>
<reference evidence="10" key="1">
    <citation type="submission" date="2016-11" db="EMBL/GenBank/DDBJ databases">
        <authorList>
            <person name="Varghese N."/>
            <person name="Submissions S."/>
        </authorList>
    </citation>
    <scope>NUCLEOTIDE SEQUENCE [LARGE SCALE GENOMIC DNA]</scope>
    <source>
        <strain evidence="10">DSM 28223</strain>
    </source>
</reference>
<evidence type="ECO:0000256" key="2">
    <source>
        <dbReference type="ARBA" id="ARBA00035880"/>
    </source>
</evidence>
<dbReference type="EMBL" id="FQWM01000007">
    <property type="protein sequence ID" value="SHH67106.1"/>
    <property type="molecule type" value="Genomic_DNA"/>
</dbReference>
<dbReference type="EC" id="3.1.2.20" evidence="5"/>
<dbReference type="GO" id="GO:0047617">
    <property type="term" value="F:fatty acyl-CoA hydrolase activity"/>
    <property type="evidence" value="ECO:0007669"/>
    <property type="project" value="UniProtKB-EC"/>
</dbReference>
<dbReference type="PANTHER" id="PTHR43240:SF20">
    <property type="entry name" value="MEDIUM_LONG-CHAIN ACYL-COA THIOESTERASE YIGI"/>
    <property type="match status" value="1"/>
</dbReference>
<evidence type="ECO:0000256" key="3">
    <source>
        <dbReference type="ARBA" id="ARBA00036002"/>
    </source>
</evidence>
<dbReference type="OrthoDB" id="9806185at2"/>
<comment type="catalytic activity">
    <reaction evidence="7">
        <text>a medium-chain fatty acyl-CoA + H2O = a medium-chain fatty acid + CoA + H(+)</text>
        <dbReference type="Rhea" id="RHEA:68184"/>
        <dbReference type="ChEBI" id="CHEBI:15377"/>
        <dbReference type="ChEBI" id="CHEBI:15378"/>
        <dbReference type="ChEBI" id="CHEBI:57287"/>
        <dbReference type="ChEBI" id="CHEBI:59558"/>
        <dbReference type="ChEBI" id="CHEBI:90546"/>
    </reaction>
</comment>
<evidence type="ECO:0000256" key="5">
    <source>
        <dbReference type="ARBA" id="ARBA00038894"/>
    </source>
</evidence>
<evidence type="ECO:0000313" key="9">
    <source>
        <dbReference type="EMBL" id="SHH67106.1"/>
    </source>
</evidence>
<evidence type="ECO:0000313" key="10">
    <source>
        <dbReference type="Proteomes" id="UP000184211"/>
    </source>
</evidence>
<accession>A0A1M5UW07</accession>
<dbReference type="Proteomes" id="UP000184211">
    <property type="component" value="Unassembled WGS sequence"/>
</dbReference>
<dbReference type="AlphaFoldDB" id="A0A1M5UW07"/>
<protein>
    <recommendedName>
        <fullName evidence="6">Medium/long-chain acyl-CoA thioesterase YigI</fullName>
        <ecNumber evidence="5">3.1.2.20</ecNumber>
    </recommendedName>
</protein>
<evidence type="ECO:0000256" key="4">
    <source>
        <dbReference type="ARBA" id="ARBA00038381"/>
    </source>
</evidence>
<comment type="catalytic activity">
    <reaction evidence="3">
        <text>a long-chain fatty acyl-CoA + H2O = a long-chain fatty acid + CoA + H(+)</text>
        <dbReference type="Rhea" id="RHEA:67680"/>
        <dbReference type="ChEBI" id="CHEBI:15377"/>
        <dbReference type="ChEBI" id="CHEBI:15378"/>
        <dbReference type="ChEBI" id="CHEBI:57287"/>
        <dbReference type="ChEBI" id="CHEBI:57560"/>
        <dbReference type="ChEBI" id="CHEBI:83139"/>
    </reaction>
</comment>
<keyword evidence="1" id="KW-0378">Hydrolase</keyword>
<dbReference type="Gene3D" id="3.10.129.10">
    <property type="entry name" value="Hotdog Thioesterase"/>
    <property type="match status" value="1"/>
</dbReference>
<organism evidence="9 10">
    <name type="scientific">Cognatishimia maritima</name>
    <dbReference type="NCBI Taxonomy" id="870908"/>
    <lineage>
        <taxon>Bacteria</taxon>
        <taxon>Pseudomonadati</taxon>
        <taxon>Pseudomonadota</taxon>
        <taxon>Alphaproteobacteria</taxon>
        <taxon>Rhodobacterales</taxon>
        <taxon>Paracoccaceae</taxon>
        <taxon>Cognatishimia</taxon>
    </lineage>
</organism>
<comment type="catalytic activity">
    <reaction evidence="2">
        <text>a fatty acyl-CoA + H2O = a fatty acid + CoA + H(+)</text>
        <dbReference type="Rhea" id="RHEA:16781"/>
        <dbReference type="ChEBI" id="CHEBI:15377"/>
        <dbReference type="ChEBI" id="CHEBI:15378"/>
        <dbReference type="ChEBI" id="CHEBI:28868"/>
        <dbReference type="ChEBI" id="CHEBI:57287"/>
        <dbReference type="ChEBI" id="CHEBI:77636"/>
        <dbReference type="EC" id="3.1.2.20"/>
    </reaction>
</comment>
<gene>
    <name evidence="9" type="ORF">SAMN04488044_2975</name>
</gene>
<comment type="similarity">
    <text evidence="4">Belongs to the YigI thioesterase family.</text>
</comment>
<name>A0A1M5UW07_9RHOB</name>
<dbReference type="RefSeq" id="WP_072793822.1">
    <property type="nucleotide sequence ID" value="NZ_FQWM01000007.1"/>
</dbReference>
<proteinExistence type="inferred from homology"/>
<dbReference type="NCBIfam" id="TIGR00369">
    <property type="entry name" value="unchar_dom_1"/>
    <property type="match status" value="1"/>
</dbReference>